<feature type="compositionally biased region" description="Basic residues" evidence="1">
    <location>
        <begin position="16"/>
        <end position="27"/>
    </location>
</feature>
<keyword evidence="2" id="KW-0614">Plasmid</keyword>
<evidence type="ECO:0000256" key="1">
    <source>
        <dbReference type="SAM" id="MobiDB-lite"/>
    </source>
</evidence>
<evidence type="ECO:0000313" key="2">
    <source>
        <dbReference type="EMBL" id="CBJ54295.1"/>
    </source>
</evidence>
<organism evidence="2">
    <name type="scientific">Ralstonia solanacearum CFBP2957</name>
    <dbReference type="NCBI Taxonomy" id="859656"/>
    <lineage>
        <taxon>Bacteria</taxon>
        <taxon>Pseudomonadati</taxon>
        <taxon>Pseudomonadota</taxon>
        <taxon>Betaproteobacteria</taxon>
        <taxon>Burkholderiales</taxon>
        <taxon>Burkholderiaceae</taxon>
        <taxon>Ralstonia</taxon>
        <taxon>Ralstonia solanacearum species complex</taxon>
    </lineage>
</organism>
<dbReference type="AlphaFoldDB" id="D8P5V9"/>
<name>D8P5V9_RALSL</name>
<feature type="region of interest" description="Disordered" evidence="1">
    <location>
        <begin position="16"/>
        <end position="36"/>
    </location>
</feature>
<dbReference type="EMBL" id="FP885907">
    <property type="protein sequence ID" value="CBJ54295.1"/>
    <property type="molecule type" value="Genomic_DNA"/>
</dbReference>
<reference evidence="2" key="1">
    <citation type="journal article" date="2010" name="BMC Genomics">
        <title>Genomes of three tomato pathogens within the Ralstonia solanacearum species complex reveal significant evolutionary divergence.</title>
        <authorList>
            <person name="Remenant B."/>
            <person name="Coupat-Goutaland B."/>
            <person name="Guidot A."/>
            <person name="Cellier G."/>
            <person name="Wicker E."/>
            <person name="Allen C."/>
            <person name="Fegan M."/>
            <person name="Pruvost O."/>
            <person name="Elbaz M."/>
            <person name="Calteau A."/>
            <person name="Salvignol G."/>
            <person name="Mornico D."/>
            <person name="Mangenot S."/>
            <person name="Barbe V."/>
            <person name="Medigue C."/>
            <person name="Prior P."/>
        </authorList>
    </citation>
    <scope>NUCLEOTIDE SEQUENCE [LARGE SCALE GENOMIC DNA]</scope>
    <source>
        <strain evidence="2">CFBP2957</strain>
        <plasmid evidence="2">RCFBPv3_mp</plasmid>
    </source>
</reference>
<protein>
    <submittedName>
        <fullName evidence="2">Uncharacterized protein</fullName>
    </submittedName>
</protein>
<gene>
    <name evidence="2" type="ORF">RCFBP_mp30209</name>
</gene>
<geneLocation type="plasmid" evidence="2">
    <name>RCFBPv3_mp</name>
</geneLocation>
<proteinExistence type="predicted"/>
<sequence length="70" mass="7906">MRSDLKQRLGSLARKVKVKKAAMHGPRRAQSGSRALRASDARIAKFGKKKRITIAAEFCNAPWHPFRALY</sequence>
<accession>D8P5V9</accession>
<reference evidence="2" key="2">
    <citation type="submission" date="2010-02" db="EMBL/GenBank/DDBJ databases">
        <authorList>
            <person name="Genoscope - CEA"/>
        </authorList>
    </citation>
    <scope>NUCLEOTIDE SEQUENCE</scope>
    <source>
        <strain evidence="2">CFBP2957</strain>
        <plasmid evidence="2">RCFBPv3_mp</plasmid>
    </source>
</reference>